<dbReference type="Gene3D" id="3.90.180.10">
    <property type="entry name" value="Medium-chain alcohol dehydrogenases, catalytic domain"/>
    <property type="match status" value="1"/>
</dbReference>
<dbReference type="AlphaFoldDB" id="A0AB39L185"/>
<dbReference type="KEGG" id="spue:AB5L97_16930"/>
<protein>
    <submittedName>
        <fullName evidence="7">Alcohol dehydrogenase</fullName>
    </submittedName>
</protein>
<dbReference type="GO" id="GO:0016491">
    <property type="term" value="F:oxidoreductase activity"/>
    <property type="evidence" value="ECO:0007669"/>
    <property type="project" value="UniProtKB-KW"/>
</dbReference>
<dbReference type="EMBL" id="CP163302">
    <property type="protein sequence ID" value="XDP44933.1"/>
    <property type="molecule type" value="Genomic_DNA"/>
</dbReference>
<keyword evidence="2 5" id="KW-0479">Metal-binding</keyword>
<accession>A0AB39L185</accession>
<dbReference type="Pfam" id="PF08240">
    <property type="entry name" value="ADH_N"/>
    <property type="match status" value="1"/>
</dbReference>
<dbReference type="GO" id="GO:0008270">
    <property type="term" value="F:zinc ion binding"/>
    <property type="evidence" value="ECO:0007669"/>
    <property type="project" value="InterPro"/>
</dbReference>
<dbReference type="SUPFAM" id="SSF51735">
    <property type="entry name" value="NAD(P)-binding Rossmann-fold domains"/>
    <property type="match status" value="1"/>
</dbReference>
<reference evidence="7" key="1">
    <citation type="submission" date="2024-07" db="EMBL/GenBank/DDBJ databases">
        <authorList>
            <person name="fu j."/>
        </authorList>
    </citation>
    <scope>NUCLEOTIDE SEQUENCE</scope>
    <source>
        <strain evidence="7">P10A9</strain>
    </source>
</reference>
<dbReference type="InterPro" id="IPR036291">
    <property type="entry name" value="NAD(P)-bd_dom_sf"/>
</dbReference>
<evidence type="ECO:0000259" key="6">
    <source>
        <dbReference type="SMART" id="SM00829"/>
    </source>
</evidence>
<organism evidence="7">
    <name type="scientific">Sinomonas puerhi</name>
    <dbReference type="NCBI Taxonomy" id="3238584"/>
    <lineage>
        <taxon>Bacteria</taxon>
        <taxon>Bacillati</taxon>
        <taxon>Actinomycetota</taxon>
        <taxon>Actinomycetes</taxon>
        <taxon>Micrococcales</taxon>
        <taxon>Micrococcaceae</taxon>
        <taxon>Sinomonas</taxon>
    </lineage>
</organism>
<comment type="cofactor">
    <cofactor evidence="1 5">
        <name>Zn(2+)</name>
        <dbReference type="ChEBI" id="CHEBI:29105"/>
    </cofactor>
</comment>
<dbReference type="InterPro" id="IPR013149">
    <property type="entry name" value="ADH-like_C"/>
</dbReference>
<name>A0AB39L185_9MICC</name>
<dbReference type="RefSeq" id="WP_369045533.1">
    <property type="nucleotide sequence ID" value="NZ_CP163302.1"/>
</dbReference>
<evidence type="ECO:0000256" key="1">
    <source>
        <dbReference type="ARBA" id="ARBA00001947"/>
    </source>
</evidence>
<dbReference type="InterPro" id="IPR050129">
    <property type="entry name" value="Zn_alcohol_dh"/>
</dbReference>
<dbReference type="SMART" id="SM00829">
    <property type="entry name" value="PKS_ER"/>
    <property type="match status" value="1"/>
</dbReference>
<comment type="similarity">
    <text evidence="5">Belongs to the zinc-containing alcohol dehydrogenase family.</text>
</comment>
<keyword evidence="3 5" id="KW-0862">Zinc</keyword>
<dbReference type="InterPro" id="IPR020843">
    <property type="entry name" value="ER"/>
</dbReference>
<gene>
    <name evidence="7" type="ORF">AB5L97_16930</name>
</gene>
<keyword evidence="4" id="KW-0560">Oxidoreductase</keyword>
<dbReference type="CDD" id="cd08240">
    <property type="entry name" value="6_hydroxyhexanoate_dh_like"/>
    <property type="match status" value="1"/>
</dbReference>
<evidence type="ECO:0000256" key="2">
    <source>
        <dbReference type="ARBA" id="ARBA00022723"/>
    </source>
</evidence>
<proteinExistence type="inferred from homology"/>
<evidence type="ECO:0000256" key="3">
    <source>
        <dbReference type="ARBA" id="ARBA00022833"/>
    </source>
</evidence>
<dbReference type="SUPFAM" id="SSF50129">
    <property type="entry name" value="GroES-like"/>
    <property type="match status" value="1"/>
</dbReference>
<dbReference type="InterPro" id="IPR011032">
    <property type="entry name" value="GroES-like_sf"/>
</dbReference>
<dbReference type="InterPro" id="IPR013154">
    <property type="entry name" value="ADH-like_N"/>
</dbReference>
<dbReference type="PANTHER" id="PTHR43401:SF4">
    <property type="entry name" value="D-ARABINOSE 1-DEHYDROGENASE (NADP(+))"/>
    <property type="match status" value="1"/>
</dbReference>
<dbReference type="Pfam" id="PF00107">
    <property type="entry name" value="ADH_zinc_N"/>
    <property type="match status" value="1"/>
</dbReference>
<dbReference type="PANTHER" id="PTHR43401">
    <property type="entry name" value="L-THREONINE 3-DEHYDROGENASE"/>
    <property type="match status" value="1"/>
</dbReference>
<dbReference type="PROSITE" id="PS00059">
    <property type="entry name" value="ADH_ZINC"/>
    <property type="match status" value="1"/>
</dbReference>
<evidence type="ECO:0000256" key="5">
    <source>
        <dbReference type="RuleBase" id="RU361277"/>
    </source>
</evidence>
<evidence type="ECO:0000313" key="7">
    <source>
        <dbReference type="EMBL" id="XDP44933.1"/>
    </source>
</evidence>
<sequence length="358" mass="36935">MHAYAVLSNTAHAITDIELPTNEPTGTEVRLRVVRSGICHTDTHLREGYYDLGSRGRLNLVDRGMTYPMVMGHEVVGVVEAVGPDALGVQIGQTRLVFPWIGCGSCDACRAGHENLCPAPQNLGVARHGGYAEHISVPHPRYLLDIDGLDESWAATLACSGLTAYSAARKALPDTPTVPVVVIGAGGVGLTAIATLAALGHRAICAVDLQERNLDLARELGASTVIRADQDNLAAAITGALGGPVAAVIDFVNTGKTASVAFDILQKGGRMVQVGLFGGELIVPTALLTLKIITIQGSFVGSLGELGELVTLAKTGALPHIPIIEGTLSASEVDAALDRLANGGVPGRIVLGAAASMS</sequence>
<feature type="domain" description="Enoyl reductase (ER)" evidence="6">
    <location>
        <begin position="5"/>
        <end position="351"/>
    </location>
</feature>
<evidence type="ECO:0000256" key="4">
    <source>
        <dbReference type="ARBA" id="ARBA00023002"/>
    </source>
</evidence>
<dbReference type="InterPro" id="IPR002328">
    <property type="entry name" value="ADH_Zn_CS"/>
</dbReference>
<dbReference type="Gene3D" id="3.40.50.720">
    <property type="entry name" value="NAD(P)-binding Rossmann-like Domain"/>
    <property type="match status" value="1"/>
</dbReference>